<comment type="caution">
    <text evidence="2">The sequence shown here is derived from an EMBL/GenBank/DDBJ whole genome shotgun (WGS) entry which is preliminary data.</text>
</comment>
<keyword evidence="1" id="KW-0812">Transmembrane</keyword>
<sequence length="99" mass="10757">MKPFNRQQGIGLLAAIVIALVAAGAAAFLSSWYAADSIAHANRCTTDLLRMQHDENLYRQTVQSGSPDAALCNQINQDVDQYNQTCGEDFGTLPKLECP</sequence>
<keyword evidence="1" id="KW-1133">Transmembrane helix</keyword>
<protein>
    <submittedName>
        <fullName evidence="2">Uncharacterized protein</fullName>
    </submittedName>
</protein>
<dbReference type="AlphaFoldDB" id="A0A939IR32"/>
<organism evidence="2 3">
    <name type="scientific">Bowmanella dokdonensis</name>
    <dbReference type="NCBI Taxonomy" id="751969"/>
    <lineage>
        <taxon>Bacteria</taxon>
        <taxon>Pseudomonadati</taxon>
        <taxon>Pseudomonadota</taxon>
        <taxon>Gammaproteobacteria</taxon>
        <taxon>Alteromonadales</taxon>
        <taxon>Alteromonadaceae</taxon>
        <taxon>Bowmanella</taxon>
    </lineage>
</organism>
<keyword evidence="1" id="KW-0472">Membrane</keyword>
<dbReference type="RefSeq" id="WP_206573806.1">
    <property type="nucleotide sequence ID" value="NZ_JAFKCV010000005.1"/>
</dbReference>
<evidence type="ECO:0000256" key="1">
    <source>
        <dbReference type="SAM" id="Phobius"/>
    </source>
</evidence>
<gene>
    <name evidence="2" type="ORF">J0A66_10685</name>
</gene>
<evidence type="ECO:0000313" key="3">
    <source>
        <dbReference type="Proteomes" id="UP000664654"/>
    </source>
</evidence>
<accession>A0A939IR32</accession>
<dbReference type="Proteomes" id="UP000664654">
    <property type="component" value="Unassembled WGS sequence"/>
</dbReference>
<name>A0A939IR32_9ALTE</name>
<reference evidence="2" key="1">
    <citation type="submission" date="2021-03" db="EMBL/GenBank/DDBJ databases">
        <title>novel species isolated from a fishpond in China.</title>
        <authorList>
            <person name="Lu H."/>
            <person name="Cai Z."/>
        </authorList>
    </citation>
    <scope>NUCLEOTIDE SEQUENCE</scope>
    <source>
        <strain evidence="2">JCM 30855</strain>
    </source>
</reference>
<feature type="transmembrane region" description="Helical" evidence="1">
    <location>
        <begin position="12"/>
        <end position="35"/>
    </location>
</feature>
<keyword evidence="3" id="KW-1185">Reference proteome</keyword>
<dbReference type="EMBL" id="JAFKCV010000005">
    <property type="protein sequence ID" value="MBN7825689.1"/>
    <property type="molecule type" value="Genomic_DNA"/>
</dbReference>
<proteinExistence type="predicted"/>
<evidence type="ECO:0000313" key="2">
    <source>
        <dbReference type="EMBL" id="MBN7825689.1"/>
    </source>
</evidence>